<evidence type="ECO:0000313" key="3">
    <source>
        <dbReference type="Proteomes" id="UP000820818"/>
    </source>
</evidence>
<dbReference type="PROSITE" id="PS50280">
    <property type="entry name" value="SET"/>
    <property type="match status" value="1"/>
</dbReference>
<organism evidence="2 3">
    <name type="scientific">Daphnia sinensis</name>
    <dbReference type="NCBI Taxonomy" id="1820382"/>
    <lineage>
        <taxon>Eukaryota</taxon>
        <taxon>Metazoa</taxon>
        <taxon>Ecdysozoa</taxon>
        <taxon>Arthropoda</taxon>
        <taxon>Crustacea</taxon>
        <taxon>Branchiopoda</taxon>
        <taxon>Diplostraca</taxon>
        <taxon>Cladocera</taxon>
        <taxon>Anomopoda</taxon>
        <taxon>Daphniidae</taxon>
        <taxon>Daphnia</taxon>
        <taxon>Daphnia similis group</taxon>
    </lineage>
</organism>
<proteinExistence type="predicted"/>
<evidence type="ECO:0000259" key="1">
    <source>
        <dbReference type="PROSITE" id="PS50280"/>
    </source>
</evidence>
<dbReference type="GO" id="GO:0008757">
    <property type="term" value="F:S-adenosylmethionine-dependent methyltransferase activity"/>
    <property type="evidence" value="ECO:0007669"/>
    <property type="project" value="UniProtKB-ARBA"/>
</dbReference>
<name>A0AAD5KUF6_9CRUS</name>
<dbReference type="SUPFAM" id="SSF82199">
    <property type="entry name" value="SET domain"/>
    <property type="match status" value="1"/>
</dbReference>
<dbReference type="GO" id="GO:0008170">
    <property type="term" value="F:N-methyltransferase activity"/>
    <property type="evidence" value="ECO:0007669"/>
    <property type="project" value="UniProtKB-ARBA"/>
</dbReference>
<keyword evidence="3" id="KW-1185">Reference proteome</keyword>
<gene>
    <name evidence="2" type="ORF">GHT06_013770</name>
</gene>
<protein>
    <recommendedName>
        <fullName evidence="1">SET domain-containing protein</fullName>
    </recommendedName>
</protein>
<dbReference type="GO" id="GO:0008276">
    <property type="term" value="F:protein methyltransferase activity"/>
    <property type="evidence" value="ECO:0007669"/>
    <property type="project" value="UniProtKB-ARBA"/>
</dbReference>
<feature type="domain" description="SET" evidence="1">
    <location>
        <begin position="85"/>
        <end position="262"/>
    </location>
</feature>
<dbReference type="CDD" id="cd10537">
    <property type="entry name" value="SET_SETD9"/>
    <property type="match status" value="1"/>
</dbReference>
<dbReference type="InterPro" id="IPR040415">
    <property type="entry name" value="SETD9"/>
</dbReference>
<reference evidence="2 3" key="1">
    <citation type="submission" date="2022-05" db="EMBL/GenBank/DDBJ databases">
        <title>A multi-omics perspective on studying reproductive biology in Daphnia sinensis.</title>
        <authorList>
            <person name="Jia J."/>
        </authorList>
    </citation>
    <scope>NUCLEOTIDE SEQUENCE [LARGE SCALE GENOMIC DNA]</scope>
    <source>
        <strain evidence="2 3">WSL</strain>
    </source>
</reference>
<accession>A0AAD5KUF6</accession>
<dbReference type="AlphaFoldDB" id="A0AAD5KUF6"/>
<dbReference type="InterPro" id="IPR046341">
    <property type="entry name" value="SET_dom_sf"/>
</dbReference>
<dbReference type="EMBL" id="WJBH02000004">
    <property type="protein sequence ID" value="KAI9559764.1"/>
    <property type="molecule type" value="Genomic_DNA"/>
</dbReference>
<sequence>MKGLWHLVKKKWLSYRFRFVPWIVLNFKEKSHRSVPKVDDKIVPDDAIISTLFKFSAALHENFNNGLAKKKPVESLKVMEKVLGYTVQLKRSTIPGAGIGVFVTQGIVAAGSIVAFYPGTIYRGTEPLLFQSITNPFIFRCIDGLHLDGKDSGISRMIFKSCVHRDLRWPFFPADLSWLTGDFINPLNCGQYVNNETPDFPCNVAYQECDLPLDRFPIELRRYLPNIYYSSSEWNRADFLRLVALVAVKDIVVDTELFSTYYTVVHA</sequence>
<dbReference type="InterPro" id="IPR001214">
    <property type="entry name" value="SET_dom"/>
</dbReference>
<dbReference type="PANTHER" id="PTHR33524:SF2">
    <property type="entry name" value="SET DOMAIN-CONTAINING PROTEIN 9"/>
    <property type="match status" value="1"/>
</dbReference>
<comment type="caution">
    <text evidence="2">The sequence shown here is derived from an EMBL/GenBank/DDBJ whole genome shotgun (WGS) entry which is preliminary data.</text>
</comment>
<dbReference type="Proteomes" id="UP000820818">
    <property type="component" value="Linkage Group LG4"/>
</dbReference>
<dbReference type="PANTHER" id="PTHR33524">
    <property type="entry name" value="C5ORF35"/>
    <property type="match status" value="1"/>
</dbReference>
<evidence type="ECO:0000313" key="2">
    <source>
        <dbReference type="EMBL" id="KAI9559764.1"/>
    </source>
</evidence>